<dbReference type="Proteomes" id="UP000708208">
    <property type="component" value="Unassembled WGS sequence"/>
</dbReference>
<organism evidence="1 2">
    <name type="scientific">Allacma fusca</name>
    <dbReference type="NCBI Taxonomy" id="39272"/>
    <lineage>
        <taxon>Eukaryota</taxon>
        <taxon>Metazoa</taxon>
        <taxon>Ecdysozoa</taxon>
        <taxon>Arthropoda</taxon>
        <taxon>Hexapoda</taxon>
        <taxon>Collembola</taxon>
        <taxon>Symphypleona</taxon>
        <taxon>Sminthuridae</taxon>
        <taxon>Allacma</taxon>
    </lineage>
</organism>
<evidence type="ECO:0000313" key="2">
    <source>
        <dbReference type="Proteomes" id="UP000708208"/>
    </source>
</evidence>
<evidence type="ECO:0000313" key="1">
    <source>
        <dbReference type="EMBL" id="CAG7829341.1"/>
    </source>
</evidence>
<gene>
    <name evidence="1" type="ORF">AFUS01_LOCUS39209</name>
</gene>
<protein>
    <submittedName>
        <fullName evidence="1">Uncharacterized protein</fullName>
    </submittedName>
</protein>
<name>A0A8J2LWC3_9HEXA</name>
<keyword evidence="2" id="KW-1185">Reference proteome</keyword>
<sequence>LVNFHILFLTVGRNFRSKMGSVGVLLVS</sequence>
<proteinExistence type="predicted"/>
<comment type="caution">
    <text evidence="1">The sequence shown here is derived from an EMBL/GenBank/DDBJ whole genome shotgun (WGS) entry which is preliminary data.</text>
</comment>
<reference evidence="1" key="1">
    <citation type="submission" date="2021-06" db="EMBL/GenBank/DDBJ databases">
        <authorList>
            <person name="Hodson N. C."/>
            <person name="Mongue J. A."/>
            <person name="Jaron S. K."/>
        </authorList>
    </citation>
    <scope>NUCLEOTIDE SEQUENCE</scope>
</reference>
<accession>A0A8J2LWC3</accession>
<dbReference type="EMBL" id="CAJVCH010551057">
    <property type="protein sequence ID" value="CAG7829341.1"/>
    <property type="molecule type" value="Genomic_DNA"/>
</dbReference>
<feature type="non-terminal residue" evidence="1">
    <location>
        <position position="28"/>
    </location>
</feature>
<dbReference type="AlphaFoldDB" id="A0A8J2LWC3"/>